<dbReference type="PANTHER" id="PTHR11606">
    <property type="entry name" value="GLUTAMATE DEHYDROGENASE"/>
    <property type="match status" value="1"/>
</dbReference>
<gene>
    <name evidence="5" type="ORF">K8I29_10950</name>
</gene>
<dbReference type="InterPro" id="IPR046346">
    <property type="entry name" value="Aminoacid_DH-like_N_sf"/>
</dbReference>
<evidence type="ECO:0000256" key="2">
    <source>
        <dbReference type="ARBA" id="ARBA00023002"/>
    </source>
</evidence>
<dbReference type="SMART" id="SM00839">
    <property type="entry name" value="ELFV_dehydrog"/>
    <property type="match status" value="1"/>
</dbReference>
<dbReference type="InterPro" id="IPR036291">
    <property type="entry name" value="NAD(P)-bd_dom_sf"/>
</dbReference>
<reference evidence="5" key="2">
    <citation type="submission" date="2021-08" db="EMBL/GenBank/DDBJ databases">
        <authorList>
            <person name="Dalcin Martins P."/>
        </authorList>
    </citation>
    <scope>NUCLEOTIDE SEQUENCE</scope>
    <source>
        <strain evidence="5">MAG_39</strain>
    </source>
</reference>
<dbReference type="GO" id="GO:0004352">
    <property type="term" value="F:glutamate dehydrogenase (NAD+) activity"/>
    <property type="evidence" value="ECO:0007669"/>
    <property type="project" value="TreeGrafter"/>
</dbReference>
<dbReference type="AlphaFoldDB" id="A0A953JCT1"/>
<reference evidence="5" key="1">
    <citation type="journal article" date="2021" name="bioRxiv">
        <title>Unraveling nitrogen, sulfur and carbon metabolic pathways and microbial community transcriptional responses to substrate deprivation and toxicity stresses in a bioreactor mimicking anoxic brackish coastal sediment conditions.</title>
        <authorList>
            <person name="Martins P.D."/>
            <person name="Echeveste M.J."/>
            <person name="Arshad A."/>
            <person name="Kurth J."/>
            <person name="Ouboter H."/>
            <person name="Jetten M.S.M."/>
            <person name="Welte C.U."/>
        </authorList>
    </citation>
    <scope>NUCLEOTIDE SEQUENCE</scope>
    <source>
        <strain evidence="5">MAG_39</strain>
    </source>
</reference>
<dbReference type="PRINTS" id="PR00082">
    <property type="entry name" value="GLFDHDRGNASE"/>
</dbReference>
<evidence type="ECO:0000313" key="5">
    <source>
        <dbReference type="EMBL" id="MBZ0156710.1"/>
    </source>
</evidence>
<keyword evidence="2 3" id="KW-0560">Oxidoreductase</keyword>
<evidence type="ECO:0000313" key="6">
    <source>
        <dbReference type="Proteomes" id="UP000705867"/>
    </source>
</evidence>
<feature type="domain" description="Glutamate/phenylalanine/leucine/valine/L-tryptophan dehydrogenase C-terminal" evidence="4">
    <location>
        <begin position="132"/>
        <end position="355"/>
    </location>
</feature>
<evidence type="ECO:0000256" key="1">
    <source>
        <dbReference type="ARBA" id="ARBA00006382"/>
    </source>
</evidence>
<dbReference type="GO" id="GO:0006538">
    <property type="term" value="P:L-glutamate catabolic process"/>
    <property type="evidence" value="ECO:0007669"/>
    <property type="project" value="TreeGrafter"/>
</dbReference>
<proteinExistence type="inferred from homology"/>
<comment type="similarity">
    <text evidence="1 3">Belongs to the Glu/Leu/Phe/Val dehydrogenases family.</text>
</comment>
<protein>
    <recommendedName>
        <fullName evidence="4">Glutamate/phenylalanine/leucine/valine/L-tryptophan dehydrogenase C-terminal domain-containing protein</fullName>
    </recommendedName>
</protein>
<dbReference type="InterPro" id="IPR006097">
    <property type="entry name" value="Glu/Leu/Phe/Val/Trp_DH_dimer"/>
</dbReference>
<comment type="caution">
    <text evidence="5">The sequence shown here is derived from an EMBL/GenBank/DDBJ whole genome shotgun (WGS) entry which is preliminary data.</text>
</comment>
<dbReference type="Pfam" id="PF02812">
    <property type="entry name" value="ELFV_dehydrog_N"/>
    <property type="match status" value="1"/>
</dbReference>
<dbReference type="PANTHER" id="PTHR11606:SF13">
    <property type="entry name" value="GLUTAMATE DEHYDROGENASE 1, MITOCHONDRIAL"/>
    <property type="match status" value="1"/>
</dbReference>
<dbReference type="EMBL" id="JAIOIV010000084">
    <property type="protein sequence ID" value="MBZ0156710.1"/>
    <property type="molecule type" value="Genomic_DNA"/>
</dbReference>
<name>A0A953JCT1_9BACT</name>
<dbReference type="InterPro" id="IPR006095">
    <property type="entry name" value="Glu/Leu/Phe/Val/Trp_DH"/>
</dbReference>
<sequence length="413" mass="44761">MNGSPICSLHIRLDMSGGVPAFVVVDSTLNNTSSGGLRIQEDVTMDEVRTLAREMTLKYSFIGLPRGGAKSGIAIPSPAAPGEKRRLLREMGSRLAPLIRKGIYYPGMDMNCGPEDLKALYRGAGITLERVTDTSYFTALSAAGAVEACRDFLGGGKRPLTLAVEGFGSVGSYLAQRLPEEAYRIVAVSTVKGAVMDERGLSVPRLSSLRKEYGDDCVLRMPGKRIPKEELFAARVDILLPSARTWVLHGGNAGSVGARCIVPIANAPYTEEALQILRERGIVCLPGFVVNSGGVYASSLYDSGVSSGEIERISGSLFRETVFRLLLKSREVGQSPVGIAERIALDRLEAAGRSGNEKKKLDRAMERLFRERLFPGRWYARRYAMKFSGNLMRLQRQIEGYSPSAAEGGASPC</sequence>
<dbReference type="InterPro" id="IPR006096">
    <property type="entry name" value="Glu/Leu/Phe/Val/Trp_DH_C"/>
</dbReference>
<dbReference type="Gene3D" id="3.40.50.720">
    <property type="entry name" value="NAD(P)-binding Rossmann-like Domain"/>
    <property type="match status" value="1"/>
</dbReference>
<dbReference type="Proteomes" id="UP000705867">
    <property type="component" value="Unassembled WGS sequence"/>
</dbReference>
<dbReference type="Pfam" id="PF00208">
    <property type="entry name" value="ELFV_dehydrog"/>
    <property type="match status" value="1"/>
</dbReference>
<evidence type="ECO:0000256" key="3">
    <source>
        <dbReference type="RuleBase" id="RU004417"/>
    </source>
</evidence>
<dbReference type="SUPFAM" id="SSF53223">
    <property type="entry name" value="Aminoacid dehydrogenase-like, N-terminal domain"/>
    <property type="match status" value="1"/>
</dbReference>
<organism evidence="5 6">
    <name type="scientific">Candidatus Nitrobium versatile</name>
    <dbReference type="NCBI Taxonomy" id="2884831"/>
    <lineage>
        <taxon>Bacteria</taxon>
        <taxon>Pseudomonadati</taxon>
        <taxon>Nitrospirota</taxon>
        <taxon>Nitrospiria</taxon>
        <taxon>Nitrospirales</taxon>
        <taxon>Nitrospiraceae</taxon>
        <taxon>Candidatus Nitrobium</taxon>
    </lineage>
</organism>
<accession>A0A953JCT1</accession>
<dbReference type="Gene3D" id="3.40.50.10860">
    <property type="entry name" value="Leucine Dehydrogenase, chain A, domain 1"/>
    <property type="match status" value="1"/>
</dbReference>
<evidence type="ECO:0000259" key="4">
    <source>
        <dbReference type="SMART" id="SM00839"/>
    </source>
</evidence>
<dbReference type="SUPFAM" id="SSF51735">
    <property type="entry name" value="NAD(P)-binding Rossmann-fold domains"/>
    <property type="match status" value="1"/>
</dbReference>